<keyword evidence="3 9" id="KW-0808">Transferase</keyword>
<evidence type="ECO:0000256" key="5">
    <source>
        <dbReference type="ARBA" id="ARBA00022989"/>
    </source>
</evidence>
<keyword evidence="4 7" id="KW-0812">Transmembrane</keyword>
<evidence type="ECO:0000256" key="7">
    <source>
        <dbReference type="SAM" id="Phobius"/>
    </source>
</evidence>
<dbReference type="GO" id="GO:0005886">
    <property type="term" value="C:plasma membrane"/>
    <property type="evidence" value="ECO:0007669"/>
    <property type="project" value="UniProtKB-SubCell"/>
</dbReference>
<dbReference type="SUPFAM" id="SSF53649">
    <property type="entry name" value="Alkaline phosphatase-like"/>
    <property type="match status" value="1"/>
</dbReference>
<feature type="transmembrane region" description="Helical" evidence="7">
    <location>
        <begin position="6"/>
        <end position="25"/>
    </location>
</feature>
<evidence type="ECO:0000313" key="10">
    <source>
        <dbReference type="Proteomes" id="UP000541425"/>
    </source>
</evidence>
<evidence type="ECO:0000313" key="9">
    <source>
        <dbReference type="EMBL" id="MBB3702226.1"/>
    </source>
</evidence>
<dbReference type="GO" id="GO:0016776">
    <property type="term" value="F:phosphotransferase activity, phosphate group as acceptor"/>
    <property type="evidence" value="ECO:0007669"/>
    <property type="project" value="TreeGrafter"/>
</dbReference>
<feature type="transmembrane region" description="Helical" evidence="7">
    <location>
        <begin position="60"/>
        <end position="77"/>
    </location>
</feature>
<feature type="transmembrane region" description="Helical" evidence="7">
    <location>
        <begin position="180"/>
        <end position="200"/>
    </location>
</feature>
<dbReference type="PANTHER" id="PTHR30443">
    <property type="entry name" value="INNER MEMBRANE PROTEIN"/>
    <property type="match status" value="1"/>
</dbReference>
<gene>
    <name evidence="9" type="ORF">FHS60_000679</name>
</gene>
<evidence type="ECO:0000256" key="2">
    <source>
        <dbReference type="ARBA" id="ARBA00022475"/>
    </source>
</evidence>
<evidence type="ECO:0000256" key="1">
    <source>
        <dbReference type="ARBA" id="ARBA00004651"/>
    </source>
</evidence>
<accession>A0A7W5UGR2</accession>
<comment type="subcellular location">
    <subcellularLocation>
        <location evidence="1">Cell membrane</location>
        <topology evidence="1">Multi-pass membrane protein</topology>
    </subcellularLocation>
</comment>
<evidence type="ECO:0000256" key="3">
    <source>
        <dbReference type="ARBA" id="ARBA00022679"/>
    </source>
</evidence>
<feature type="transmembrane region" description="Helical" evidence="7">
    <location>
        <begin position="122"/>
        <end position="147"/>
    </location>
</feature>
<dbReference type="InterPro" id="IPR040423">
    <property type="entry name" value="PEA_transferase"/>
</dbReference>
<name>A0A7W5UGR2_9BACT</name>
<dbReference type="GO" id="GO:0009244">
    <property type="term" value="P:lipopolysaccharide core region biosynthetic process"/>
    <property type="evidence" value="ECO:0007669"/>
    <property type="project" value="TreeGrafter"/>
</dbReference>
<evidence type="ECO:0000256" key="6">
    <source>
        <dbReference type="ARBA" id="ARBA00023136"/>
    </source>
</evidence>
<dbReference type="AlphaFoldDB" id="A0A7W5UGR2"/>
<reference evidence="9 10" key="1">
    <citation type="submission" date="2020-08" db="EMBL/GenBank/DDBJ databases">
        <title>Genomic Encyclopedia of Type Strains, Phase IV (KMG-IV): sequencing the most valuable type-strain genomes for metagenomic binning, comparative biology and taxonomic classification.</title>
        <authorList>
            <person name="Goeker M."/>
        </authorList>
    </citation>
    <scope>NUCLEOTIDE SEQUENCE [LARGE SCALE GENOMIC DNA]</scope>
    <source>
        <strain evidence="9 10">DSM 22548</strain>
    </source>
</reference>
<feature type="domain" description="Sulfatase N-terminal" evidence="8">
    <location>
        <begin position="288"/>
        <end position="554"/>
    </location>
</feature>
<dbReference type="EC" id="2.7.8.-" evidence="9"/>
<evidence type="ECO:0000256" key="4">
    <source>
        <dbReference type="ARBA" id="ARBA00022692"/>
    </source>
</evidence>
<dbReference type="Pfam" id="PF00884">
    <property type="entry name" value="Sulfatase"/>
    <property type="match status" value="1"/>
</dbReference>
<feature type="transmembrane region" description="Helical" evidence="7">
    <location>
        <begin position="215"/>
        <end position="234"/>
    </location>
</feature>
<keyword evidence="6 7" id="KW-0472">Membrane</keyword>
<organism evidence="9 10">
    <name type="scientific">Alloprevotella rava</name>
    <dbReference type="NCBI Taxonomy" id="671218"/>
    <lineage>
        <taxon>Bacteria</taxon>
        <taxon>Pseudomonadati</taxon>
        <taxon>Bacteroidota</taxon>
        <taxon>Bacteroidia</taxon>
        <taxon>Bacteroidales</taxon>
        <taxon>Prevotellaceae</taxon>
        <taxon>Alloprevotella</taxon>
    </lineage>
</organism>
<feature type="transmembrane region" description="Helical" evidence="7">
    <location>
        <begin position="97"/>
        <end position="116"/>
    </location>
</feature>
<dbReference type="EMBL" id="JACICA010000002">
    <property type="protein sequence ID" value="MBB3702226.1"/>
    <property type="molecule type" value="Genomic_DNA"/>
</dbReference>
<comment type="caution">
    <text evidence="9">The sequence shown here is derived from an EMBL/GenBank/DDBJ whole genome shotgun (WGS) entry which is preliminary data.</text>
</comment>
<keyword evidence="5 7" id="KW-1133">Transmembrane helix</keyword>
<dbReference type="InterPro" id="IPR017850">
    <property type="entry name" value="Alkaline_phosphatase_core_sf"/>
</dbReference>
<keyword evidence="2" id="KW-1003">Cell membrane</keyword>
<dbReference type="Proteomes" id="UP000541425">
    <property type="component" value="Unassembled WGS sequence"/>
</dbReference>
<dbReference type="PANTHER" id="PTHR30443:SF0">
    <property type="entry name" value="PHOSPHOETHANOLAMINE TRANSFERASE EPTA"/>
    <property type="match status" value="1"/>
</dbReference>
<dbReference type="RefSeq" id="WP_183694879.1">
    <property type="nucleotide sequence ID" value="NZ_JACICA010000002.1"/>
</dbReference>
<sequence length="604" mass="68511">MQYFFLMAGALLLAYIVYFSCNKGMARNARGQQTRRLGVAAVLACIPLTVAQVPVTAPSLLLVAGISGLWMLTYPLLYHLTHRKSSPDYENYMDIDFGLYLFGGLSGLLALLAAFLPDSRMVSTFVATAEVVLVFIPLFQIIYYLTYRVCIDSTGMKTIQETDRNEIIEFFRSFAWWQNLAAVVPVVAAVAGVCFVNFAYPVPAPAFGRLENAEAWVRLTIVGGLTVFLLVYTWKSHHGVFGRTGIATLYADVKEYIEGYRHYAASTEKRVSSLEAEALGQPTEKAGTVVLVIGESGCRDFMSAFHEDLPEDTTPWLRACKKDSEHFVLFPKAYSCSMQTVPSLERALTEYNQYNDKDFSESCSVVDMAHKLGYRVHWYSNQGHLGTFDTPISLVAETADVAKWTHQEVGKVQYDASLLDFLDEVDPTKNNFVVLHLIGSHFNFINRYPREFTRWGKPGVQDNVVNYKNSLAYTDMVLEKVFDYARQRLNLRAMVYCSDHATEPGRRRKPNFDGFQMTRIPLFAYLSSEYRSLHPGRMEALQSNAEKYVTNDLLYDLICGIFDVRSNCFDESQSLASTSYRFKREELLTYEGKKHIKDDDESDR</sequence>
<proteinExistence type="predicted"/>
<evidence type="ECO:0000259" key="8">
    <source>
        <dbReference type="Pfam" id="PF00884"/>
    </source>
</evidence>
<dbReference type="InterPro" id="IPR058130">
    <property type="entry name" value="PEA_transf_C"/>
</dbReference>
<protein>
    <submittedName>
        <fullName evidence="9">Heptose-I-phosphate ethanolaminephosphotransferase</fullName>
        <ecNumber evidence="9">2.7.8.-</ecNumber>
    </submittedName>
</protein>
<dbReference type="Gene3D" id="3.40.720.10">
    <property type="entry name" value="Alkaline Phosphatase, subunit A"/>
    <property type="match status" value="1"/>
</dbReference>
<dbReference type="CDD" id="cd16017">
    <property type="entry name" value="LptA"/>
    <property type="match status" value="1"/>
</dbReference>
<dbReference type="InterPro" id="IPR000917">
    <property type="entry name" value="Sulfatase_N"/>
</dbReference>